<gene>
    <name evidence="3" type="ORF">PMAYCL1PPCAC_18266</name>
</gene>
<feature type="region of interest" description="Disordered" evidence="1">
    <location>
        <begin position="144"/>
        <end position="272"/>
    </location>
</feature>
<evidence type="ECO:0000256" key="1">
    <source>
        <dbReference type="SAM" id="MobiDB-lite"/>
    </source>
</evidence>
<reference evidence="4" key="1">
    <citation type="submission" date="2022-10" db="EMBL/GenBank/DDBJ databases">
        <title>Genome assembly of Pristionchus species.</title>
        <authorList>
            <person name="Yoshida K."/>
            <person name="Sommer R.J."/>
        </authorList>
    </citation>
    <scope>NUCLEOTIDE SEQUENCE [LARGE SCALE GENOMIC DNA]</scope>
    <source>
        <strain evidence="4">RS5460</strain>
    </source>
</reference>
<dbReference type="InterPro" id="IPR036020">
    <property type="entry name" value="WW_dom_sf"/>
</dbReference>
<sequence length="288" mass="33360">VAILRMPLPPALAARLKKRGIIQEKEEVIAESYDSGDKDKYDEDDNTAGAPGCPNKYNPYHVCVEYCFDHWQEGIPESRLNALYQKRRKRMLNKYPLPEGWTEVYEAGMGRHYYWCPETDEVSWLSPRHPHAVIGEAAPKMARDLEREREKDNFLPPSTINYRGDRDRNRDRDERKKEDERRDDRRRGEKRKEERGSPTYGESDEEPEKGDKEINDRDRLKRAKKKGIDPMDPAAYSDISQGKWSSGLFEDEKSGVDTTAGGPLFQMRPYPSPGAILRARGVKKDDEI</sequence>
<feature type="region of interest" description="Disordered" evidence="1">
    <location>
        <begin position="28"/>
        <end position="52"/>
    </location>
</feature>
<evidence type="ECO:0000259" key="2">
    <source>
        <dbReference type="PROSITE" id="PS50020"/>
    </source>
</evidence>
<organism evidence="3 4">
    <name type="scientific">Pristionchus mayeri</name>
    <dbReference type="NCBI Taxonomy" id="1317129"/>
    <lineage>
        <taxon>Eukaryota</taxon>
        <taxon>Metazoa</taxon>
        <taxon>Ecdysozoa</taxon>
        <taxon>Nematoda</taxon>
        <taxon>Chromadorea</taxon>
        <taxon>Rhabditida</taxon>
        <taxon>Rhabditina</taxon>
        <taxon>Diplogasteromorpha</taxon>
        <taxon>Diplogasteroidea</taxon>
        <taxon>Neodiplogasteridae</taxon>
        <taxon>Pristionchus</taxon>
    </lineage>
</organism>
<feature type="domain" description="WW" evidence="2">
    <location>
        <begin position="95"/>
        <end position="129"/>
    </location>
</feature>
<dbReference type="SUPFAM" id="SSF51045">
    <property type="entry name" value="WW domain"/>
    <property type="match status" value="1"/>
</dbReference>
<feature type="compositionally biased region" description="Basic and acidic residues" evidence="1">
    <location>
        <begin position="209"/>
        <end position="219"/>
    </location>
</feature>
<dbReference type="Gene3D" id="3.40.30.10">
    <property type="entry name" value="Glutaredoxin"/>
    <property type="match status" value="1"/>
</dbReference>
<proteinExistence type="predicted"/>
<evidence type="ECO:0000313" key="3">
    <source>
        <dbReference type="EMBL" id="GMR48071.1"/>
    </source>
</evidence>
<dbReference type="SMART" id="SM00456">
    <property type="entry name" value="WW"/>
    <property type="match status" value="1"/>
</dbReference>
<feature type="non-terminal residue" evidence="3">
    <location>
        <position position="1"/>
    </location>
</feature>
<accession>A0AAN5CP60</accession>
<dbReference type="AlphaFoldDB" id="A0AAN5CP60"/>
<protein>
    <recommendedName>
        <fullName evidence="2">WW domain-containing protein</fullName>
    </recommendedName>
</protein>
<feature type="compositionally biased region" description="Basic and acidic residues" evidence="1">
    <location>
        <begin position="144"/>
        <end position="153"/>
    </location>
</feature>
<evidence type="ECO:0000313" key="4">
    <source>
        <dbReference type="Proteomes" id="UP001328107"/>
    </source>
</evidence>
<comment type="caution">
    <text evidence="3">The sequence shown here is derived from an EMBL/GenBank/DDBJ whole genome shotgun (WGS) entry which is preliminary data.</text>
</comment>
<name>A0AAN5CP60_9BILA</name>
<feature type="compositionally biased region" description="Basic and acidic residues" evidence="1">
    <location>
        <begin position="163"/>
        <end position="196"/>
    </location>
</feature>
<dbReference type="Proteomes" id="UP001328107">
    <property type="component" value="Unassembled WGS sequence"/>
</dbReference>
<keyword evidence="4" id="KW-1185">Reference proteome</keyword>
<dbReference type="Gene3D" id="2.20.70.10">
    <property type="match status" value="1"/>
</dbReference>
<dbReference type="InterPro" id="IPR001202">
    <property type="entry name" value="WW_dom"/>
</dbReference>
<dbReference type="PROSITE" id="PS50020">
    <property type="entry name" value="WW_DOMAIN_2"/>
    <property type="match status" value="1"/>
</dbReference>
<dbReference type="EMBL" id="BTRK01000004">
    <property type="protein sequence ID" value="GMR48071.1"/>
    <property type="molecule type" value="Genomic_DNA"/>
</dbReference>